<sequence>MSVTQSSSWSSFLKSIASFNGDLASLTAPPFILSPTSLVEYSQYWAEHPDLLIEPVHLASSENSDSQEKEALALKRIIAVTRWFISTLRSQYCSRNESMGSEKKPLNPFLGEVFLGKWEDKSADGKLGETTLISEQVSHHPPVTAYAIRNEKNDVLLQGYNGIRATISTASITVKQYGHAVLEYKSLGESYLITLPPLHIEGLITAAPFVELEGTAYIQSSTGFMSSIDFSGRGYFSGKKNTYKARIFRDSLASAHKESALATISGQWSDKSYICKGSSTPSSKSDELFYDAQNKKPEGLIVKPINEQNELESRKAWAKVAEAIKKSDYDLISKEKTIIENAQRELRKKEKEAEVTWDARWFDNVDYLANKDRQDKFLSLANQGNLSIHNGPSGSLLQSKYDTGSATHWRFNTEKWAAEKDLSI</sequence>
<dbReference type="InterPro" id="IPR018494">
    <property type="entry name" value="Oxysterol-bd_CS"/>
</dbReference>
<dbReference type="Gene3D" id="2.40.160.120">
    <property type="match status" value="1"/>
</dbReference>
<dbReference type="Gene3D" id="3.30.70.3490">
    <property type="match status" value="1"/>
</dbReference>
<organism evidence="3 4">
    <name type="scientific">[Candida] anglica</name>
    <dbReference type="NCBI Taxonomy" id="148631"/>
    <lineage>
        <taxon>Eukaryota</taxon>
        <taxon>Fungi</taxon>
        <taxon>Dikarya</taxon>
        <taxon>Ascomycota</taxon>
        <taxon>Saccharomycotina</taxon>
        <taxon>Pichiomycetes</taxon>
        <taxon>Debaryomycetaceae</taxon>
        <taxon>Kurtzmaniella</taxon>
    </lineage>
</organism>
<reference evidence="3 4" key="1">
    <citation type="submission" date="2024-01" db="EMBL/GenBank/DDBJ databases">
        <authorList>
            <consortium name="Genoscope - CEA"/>
            <person name="William W."/>
        </authorList>
    </citation>
    <scope>NUCLEOTIDE SEQUENCE [LARGE SCALE GENOMIC DNA]</scope>
    <source>
        <strain evidence="3 4">29B2s-10</strain>
    </source>
</reference>
<evidence type="ECO:0000313" key="4">
    <source>
        <dbReference type="Proteomes" id="UP001497600"/>
    </source>
</evidence>
<keyword evidence="4" id="KW-1185">Reference proteome</keyword>
<dbReference type="PROSITE" id="PS01013">
    <property type="entry name" value="OSBP"/>
    <property type="match status" value="1"/>
</dbReference>
<comment type="similarity">
    <text evidence="1 2">Belongs to the OSBP family.</text>
</comment>
<protein>
    <submittedName>
        <fullName evidence="3">Oxysterol-binding protein homolog 4</fullName>
    </submittedName>
</protein>
<dbReference type="Gene3D" id="1.10.287.2720">
    <property type="match status" value="1"/>
</dbReference>
<dbReference type="Pfam" id="PF01237">
    <property type="entry name" value="Oxysterol_BP"/>
    <property type="match status" value="1"/>
</dbReference>
<dbReference type="Proteomes" id="UP001497600">
    <property type="component" value="Chromosome H"/>
</dbReference>
<proteinExistence type="inferred from homology"/>
<dbReference type="EMBL" id="OZ004260">
    <property type="protein sequence ID" value="CAK7920407.1"/>
    <property type="molecule type" value="Genomic_DNA"/>
</dbReference>
<dbReference type="PANTHER" id="PTHR10972">
    <property type="entry name" value="OXYSTEROL-BINDING PROTEIN-RELATED"/>
    <property type="match status" value="1"/>
</dbReference>
<dbReference type="InterPro" id="IPR037239">
    <property type="entry name" value="OSBP_sf"/>
</dbReference>
<name>A0ABP0EJ72_9ASCO</name>
<gene>
    <name evidence="3" type="primary">KES1</name>
    <name evidence="3" type="ORF">CAAN4_H01904</name>
</gene>
<dbReference type="Gene3D" id="6.10.250.1430">
    <property type="match status" value="1"/>
</dbReference>
<dbReference type="InterPro" id="IPR000648">
    <property type="entry name" value="Oxysterol-bd"/>
</dbReference>
<evidence type="ECO:0000313" key="3">
    <source>
        <dbReference type="EMBL" id="CAK7920407.1"/>
    </source>
</evidence>
<dbReference type="PANTHER" id="PTHR10972:SF184">
    <property type="entry name" value="OXYSTEROL-BINDING PROTEIN HOMOLOG 4-RELATED"/>
    <property type="match status" value="1"/>
</dbReference>
<accession>A0ABP0EJ72</accession>
<evidence type="ECO:0000256" key="1">
    <source>
        <dbReference type="ARBA" id="ARBA00008842"/>
    </source>
</evidence>
<dbReference type="SUPFAM" id="SSF144000">
    <property type="entry name" value="Oxysterol-binding protein-like"/>
    <property type="match status" value="1"/>
</dbReference>
<evidence type="ECO:0000256" key="2">
    <source>
        <dbReference type="RuleBase" id="RU003844"/>
    </source>
</evidence>